<dbReference type="InParanoid" id="A0A7R8UVG2"/>
<evidence type="ECO:0000313" key="1">
    <source>
        <dbReference type="EMBL" id="CAD7086648.1"/>
    </source>
</evidence>
<proteinExistence type="predicted"/>
<accession>A0A7R8UVG2</accession>
<reference evidence="1 2" key="1">
    <citation type="submission" date="2020-11" db="EMBL/GenBank/DDBJ databases">
        <authorList>
            <person name="Wallbank WR R."/>
            <person name="Pardo Diaz C."/>
            <person name="Kozak K."/>
            <person name="Martin S."/>
            <person name="Jiggins C."/>
            <person name="Moest M."/>
            <person name="Warren A I."/>
            <person name="Generalovic N T."/>
            <person name="Byers J.R.P. K."/>
            <person name="Montejo-Kovacevich G."/>
            <person name="Yen C E."/>
        </authorList>
    </citation>
    <scope>NUCLEOTIDE SEQUENCE [LARGE SCALE GENOMIC DNA]</scope>
</reference>
<protein>
    <submittedName>
        <fullName evidence="1">Uncharacterized protein</fullName>
    </submittedName>
</protein>
<organism evidence="1 2">
    <name type="scientific">Hermetia illucens</name>
    <name type="common">Black soldier fly</name>
    <dbReference type="NCBI Taxonomy" id="343691"/>
    <lineage>
        <taxon>Eukaryota</taxon>
        <taxon>Metazoa</taxon>
        <taxon>Ecdysozoa</taxon>
        <taxon>Arthropoda</taxon>
        <taxon>Hexapoda</taxon>
        <taxon>Insecta</taxon>
        <taxon>Pterygota</taxon>
        <taxon>Neoptera</taxon>
        <taxon>Endopterygota</taxon>
        <taxon>Diptera</taxon>
        <taxon>Brachycera</taxon>
        <taxon>Stratiomyomorpha</taxon>
        <taxon>Stratiomyidae</taxon>
        <taxon>Hermetiinae</taxon>
        <taxon>Hermetia</taxon>
    </lineage>
</organism>
<dbReference type="AlphaFoldDB" id="A0A7R8UVG2"/>
<gene>
    <name evidence="1" type="ORF">HERILL_LOCUS9406</name>
</gene>
<evidence type="ECO:0000313" key="2">
    <source>
        <dbReference type="Proteomes" id="UP000594454"/>
    </source>
</evidence>
<dbReference type="EMBL" id="LR899012">
    <property type="protein sequence ID" value="CAD7086648.1"/>
    <property type="molecule type" value="Genomic_DNA"/>
</dbReference>
<sequence length="75" mass="8289">MPCRKVPGKFRLNSQNPPVFLDIVDAKDYASIKTTQLPIPLSQPFSGAMKILASRVQEIDGASNLPLHSTQKIRI</sequence>
<dbReference type="Proteomes" id="UP000594454">
    <property type="component" value="Chromosome 4"/>
</dbReference>
<name>A0A7R8UVG2_HERIL</name>
<keyword evidence="2" id="KW-1185">Reference proteome</keyword>